<feature type="transmembrane region" description="Helical" evidence="3">
    <location>
        <begin position="27"/>
        <end position="46"/>
    </location>
</feature>
<sequence>MGIFTQKNQTQPRVVQVKAKHFNSIKLAIAAGIIMVMVLMTAVFRLNRQVAEQSNENLRLHSQIAALQSEVDKSTEDAMLANSEKEGNRSKAVGYIESIQSKLKSINTYLSKRGLRSISFKTVNLSTNKEKSDTKMYSEFNAYLDRLVNNIAYMPMGYPRLSSFTSFFGYRSNPFDFGGGEFHPGLDFKGRKGEPVKCTASGSVIYAAKAGGYGNCVRIKHPNGLETWYGHLSKINVREGQRVTVGDVIGKVGSTGRSTGPHLHYEIRKNGRPVNPKGYLSLNM</sequence>
<dbReference type="InterPro" id="IPR011055">
    <property type="entry name" value="Dup_hybrid_motif"/>
</dbReference>
<organism evidence="5 6">
    <name type="scientific">Mucilaginibacter pedocola</name>
    <dbReference type="NCBI Taxonomy" id="1792845"/>
    <lineage>
        <taxon>Bacteria</taxon>
        <taxon>Pseudomonadati</taxon>
        <taxon>Bacteroidota</taxon>
        <taxon>Sphingobacteriia</taxon>
        <taxon>Sphingobacteriales</taxon>
        <taxon>Sphingobacteriaceae</taxon>
        <taxon>Mucilaginibacter</taxon>
    </lineage>
</organism>
<name>A0A1S9PCV6_9SPHI</name>
<evidence type="ECO:0000256" key="1">
    <source>
        <dbReference type="ARBA" id="ARBA00022729"/>
    </source>
</evidence>
<evidence type="ECO:0000259" key="4">
    <source>
        <dbReference type="Pfam" id="PF01551"/>
    </source>
</evidence>
<dbReference type="STRING" id="1792845.BC343_09165"/>
<evidence type="ECO:0000256" key="3">
    <source>
        <dbReference type="SAM" id="Phobius"/>
    </source>
</evidence>
<comment type="caution">
    <text evidence="5">The sequence shown here is derived from an EMBL/GenBank/DDBJ whole genome shotgun (WGS) entry which is preliminary data.</text>
</comment>
<evidence type="ECO:0000313" key="5">
    <source>
        <dbReference type="EMBL" id="OOQ58805.1"/>
    </source>
</evidence>
<dbReference type="PANTHER" id="PTHR21666">
    <property type="entry name" value="PEPTIDASE-RELATED"/>
    <property type="match status" value="1"/>
</dbReference>
<reference evidence="5 6" key="1">
    <citation type="submission" date="2016-07" db="EMBL/GenBank/DDBJ databases">
        <title>Genomic analysis of zinc-resistant bacterium Mucilaginibacter pedocola TBZ30.</title>
        <authorList>
            <person name="Huang J."/>
            <person name="Tang J."/>
        </authorList>
    </citation>
    <scope>NUCLEOTIDE SEQUENCE [LARGE SCALE GENOMIC DNA]</scope>
    <source>
        <strain evidence="5 6">TBZ30</strain>
    </source>
</reference>
<keyword evidence="3" id="KW-0812">Transmembrane</keyword>
<dbReference type="SUPFAM" id="SSF51261">
    <property type="entry name" value="Duplicated hybrid motif"/>
    <property type="match status" value="1"/>
</dbReference>
<dbReference type="EMBL" id="MBTF01000023">
    <property type="protein sequence ID" value="OOQ58805.1"/>
    <property type="molecule type" value="Genomic_DNA"/>
</dbReference>
<accession>A0A1S9PCV6</accession>
<dbReference type="AlphaFoldDB" id="A0A1S9PCV6"/>
<dbReference type="InterPro" id="IPR050570">
    <property type="entry name" value="Cell_wall_metabolism_enzyme"/>
</dbReference>
<keyword evidence="3" id="KW-1133">Transmembrane helix</keyword>
<keyword evidence="6" id="KW-1185">Reference proteome</keyword>
<dbReference type="RefSeq" id="WP_078349518.1">
    <property type="nucleotide sequence ID" value="NZ_MBTF01000023.1"/>
</dbReference>
<keyword evidence="3" id="KW-0472">Membrane</keyword>
<feature type="domain" description="M23ase beta-sheet core" evidence="4">
    <location>
        <begin position="182"/>
        <end position="276"/>
    </location>
</feature>
<dbReference type="PANTHER" id="PTHR21666:SF289">
    <property type="entry name" value="L-ALA--D-GLU ENDOPEPTIDASE"/>
    <property type="match status" value="1"/>
</dbReference>
<dbReference type="CDD" id="cd12797">
    <property type="entry name" value="M23_peptidase"/>
    <property type="match status" value="1"/>
</dbReference>
<dbReference type="Pfam" id="PF01551">
    <property type="entry name" value="Peptidase_M23"/>
    <property type="match status" value="1"/>
</dbReference>
<protein>
    <recommendedName>
        <fullName evidence="4">M23ase beta-sheet core domain-containing protein</fullName>
    </recommendedName>
</protein>
<dbReference type="Proteomes" id="UP000189739">
    <property type="component" value="Unassembled WGS sequence"/>
</dbReference>
<evidence type="ECO:0000256" key="2">
    <source>
        <dbReference type="SAM" id="Coils"/>
    </source>
</evidence>
<keyword evidence="1" id="KW-0732">Signal</keyword>
<feature type="coiled-coil region" evidence="2">
    <location>
        <begin position="50"/>
        <end position="84"/>
    </location>
</feature>
<dbReference type="InterPro" id="IPR016047">
    <property type="entry name" value="M23ase_b-sheet_dom"/>
</dbReference>
<proteinExistence type="predicted"/>
<evidence type="ECO:0000313" key="6">
    <source>
        <dbReference type="Proteomes" id="UP000189739"/>
    </source>
</evidence>
<gene>
    <name evidence="5" type="ORF">BC343_09165</name>
</gene>
<dbReference type="GO" id="GO:0004222">
    <property type="term" value="F:metalloendopeptidase activity"/>
    <property type="evidence" value="ECO:0007669"/>
    <property type="project" value="TreeGrafter"/>
</dbReference>
<dbReference type="Gene3D" id="2.70.70.10">
    <property type="entry name" value="Glucose Permease (Domain IIA)"/>
    <property type="match status" value="1"/>
</dbReference>
<keyword evidence="2" id="KW-0175">Coiled coil</keyword>